<feature type="compositionally biased region" description="Acidic residues" evidence="1">
    <location>
        <begin position="526"/>
        <end position="538"/>
    </location>
</feature>
<evidence type="ECO:0000256" key="1">
    <source>
        <dbReference type="SAM" id="MobiDB-lite"/>
    </source>
</evidence>
<dbReference type="RefSeq" id="XP_013346624.1">
    <property type="nucleotide sequence ID" value="XM_013491170.1"/>
</dbReference>
<sequence>MSADYNAGMPAQPAQEMVSIAGQSFEIPAGFDFDAAAQEFGTLPDFSMGDDSAAIYGYISNTYINNDNSIADNSIADNSIADNSIADNSIADNTITDSNHFSGGFEETTSAKTPGYEHDVEDPNYISPDAPCQSSNLNDGYQSYAPKTPFNTVVNTYEAKTPYVAPTPFTTPYHSNDFSGGIPELGLNGIGTKPSEPFFPGPSPMEASFGASRPASPVTKPDYGKKAPKKTPVRKAKTKAKVAIGGDNDDDEVRKPISSTRGKGKKSKEVVEEEEEYEEDTPVPAKAKGRKGAAVKNTATTARKPRATAASKKAAPKTGRTRAPAKNIMAVKPIPRNFEECDQADQELITMREAGHDWAECKARYDELTGGDYGKSTVPNRYERLKTAFINMRDEDNLLLFDAKAKLDADYESKKWDLIAAEVHDQGGIFYDPNDLRRRFRALMERSGVPVDVGHARNDLDFHKPGDFEGTEEPEDAREFERERGAAPNITWDDFEEDDAGAGAEDEASFNAFQGQESRDYTRMDIDDEDNDEEALAY</sequence>
<gene>
    <name evidence="2" type="ORF">AUEXF2481DRAFT_2229</name>
</gene>
<dbReference type="GeneID" id="25362630"/>
<feature type="compositionally biased region" description="Low complexity" evidence="1">
    <location>
        <begin position="294"/>
        <end position="318"/>
    </location>
</feature>
<organism evidence="2 3">
    <name type="scientific">Aureobasidium subglaciale (strain EXF-2481)</name>
    <name type="common">Aureobasidium pullulans var. subglaciale</name>
    <dbReference type="NCBI Taxonomy" id="1043005"/>
    <lineage>
        <taxon>Eukaryota</taxon>
        <taxon>Fungi</taxon>
        <taxon>Dikarya</taxon>
        <taxon>Ascomycota</taxon>
        <taxon>Pezizomycotina</taxon>
        <taxon>Dothideomycetes</taxon>
        <taxon>Dothideomycetidae</taxon>
        <taxon>Dothideales</taxon>
        <taxon>Saccotheciaceae</taxon>
        <taxon>Aureobasidium</taxon>
    </lineage>
</organism>
<feature type="region of interest" description="Disordered" evidence="1">
    <location>
        <begin position="199"/>
        <end position="323"/>
    </location>
</feature>
<dbReference type="HOGENOM" id="CLU_517751_0_0_1"/>
<name>A0A074YKC4_AURSE</name>
<reference evidence="2 3" key="1">
    <citation type="journal article" date="2014" name="BMC Genomics">
        <title>Genome sequencing of four Aureobasidium pullulans varieties: biotechnological potential, stress tolerance, and description of new species.</title>
        <authorList>
            <person name="Gostin Ar C."/>
            <person name="Ohm R.A."/>
            <person name="Kogej T."/>
            <person name="Sonjak S."/>
            <person name="Turk M."/>
            <person name="Zajc J."/>
            <person name="Zalar P."/>
            <person name="Grube M."/>
            <person name="Sun H."/>
            <person name="Han J."/>
            <person name="Sharma A."/>
            <person name="Chiniquy J."/>
            <person name="Ngan C.Y."/>
            <person name="Lipzen A."/>
            <person name="Barry K."/>
            <person name="Grigoriev I.V."/>
            <person name="Gunde-Cimerman N."/>
        </authorList>
    </citation>
    <scope>NUCLEOTIDE SEQUENCE [LARGE SCALE GENOMIC DNA]</scope>
    <source>
        <strain evidence="2 3">EXF-2481</strain>
    </source>
</reference>
<dbReference type="AlphaFoldDB" id="A0A074YKC4"/>
<feature type="compositionally biased region" description="Acidic residues" evidence="1">
    <location>
        <begin position="493"/>
        <end position="508"/>
    </location>
</feature>
<feature type="region of interest" description="Disordered" evidence="1">
    <location>
        <begin position="458"/>
        <end position="538"/>
    </location>
</feature>
<feature type="compositionally biased region" description="Acidic residues" evidence="1">
    <location>
        <begin position="271"/>
        <end position="281"/>
    </location>
</feature>
<dbReference type="STRING" id="1043005.A0A074YKC4"/>
<dbReference type="InParanoid" id="A0A074YKC4"/>
<dbReference type="OrthoDB" id="5375264at2759"/>
<proteinExistence type="predicted"/>
<keyword evidence="3" id="KW-1185">Reference proteome</keyword>
<protein>
    <submittedName>
        <fullName evidence="2">Uncharacterized protein</fullName>
    </submittedName>
</protein>
<feature type="compositionally biased region" description="Basic residues" evidence="1">
    <location>
        <begin position="226"/>
        <end position="240"/>
    </location>
</feature>
<dbReference type="Proteomes" id="UP000030641">
    <property type="component" value="Unassembled WGS sequence"/>
</dbReference>
<accession>A0A074YKC4</accession>
<evidence type="ECO:0000313" key="2">
    <source>
        <dbReference type="EMBL" id="KEQ98268.1"/>
    </source>
</evidence>
<feature type="compositionally biased region" description="Basic and acidic residues" evidence="1">
    <location>
        <begin position="458"/>
        <end position="467"/>
    </location>
</feature>
<evidence type="ECO:0000313" key="3">
    <source>
        <dbReference type="Proteomes" id="UP000030641"/>
    </source>
</evidence>
<dbReference type="EMBL" id="KL584752">
    <property type="protein sequence ID" value="KEQ98268.1"/>
    <property type="molecule type" value="Genomic_DNA"/>
</dbReference>